<dbReference type="PANTHER" id="PTHR10334">
    <property type="entry name" value="CYSTEINE-RICH SECRETORY PROTEIN-RELATED"/>
    <property type="match status" value="1"/>
</dbReference>
<feature type="domain" description="SCP" evidence="2">
    <location>
        <begin position="137"/>
        <end position="270"/>
    </location>
</feature>
<dbReference type="eggNOG" id="KOG3017">
    <property type="taxonomic scope" value="Eukaryota"/>
</dbReference>
<dbReference type="InterPro" id="IPR001283">
    <property type="entry name" value="CRISP-related"/>
</dbReference>
<dbReference type="Gene3D" id="3.40.33.10">
    <property type="entry name" value="CAP"/>
    <property type="match status" value="1"/>
</dbReference>
<evidence type="ECO:0000313" key="3">
    <source>
        <dbReference type="EMBL" id="EGG06053.1"/>
    </source>
</evidence>
<gene>
    <name evidence="3" type="ORF">MELLADRAFT_123444</name>
</gene>
<evidence type="ECO:0000256" key="1">
    <source>
        <dbReference type="SAM" id="SignalP"/>
    </source>
</evidence>
<proteinExistence type="predicted"/>
<dbReference type="InParanoid" id="F4RNQ9"/>
<dbReference type="SUPFAM" id="SSF55797">
    <property type="entry name" value="PR-1-like"/>
    <property type="match status" value="1"/>
</dbReference>
<dbReference type="Proteomes" id="UP000001072">
    <property type="component" value="Unassembled WGS sequence"/>
</dbReference>
<organism evidence="4">
    <name type="scientific">Melampsora larici-populina (strain 98AG31 / pathotype 3-4-7)</name>
    <name type="common">Poplar leaf rust fungus</name>
    <dbReference type="NCBI Taxonomy" id="747676"/>
    <lineage>
        <taxon>Eukaryota</taxon>
        <taxon>Fungi</taxon>
        <taxon>Dikarya</taxon>
        <taxon>Basidiomycota</taxon>
        <taxon>Pucciniomycotina</taxon>
        <taxon>Pucciniomycetes</taxon>
        <taxon>Pucciniales</taxon>
        <taxon>Melampsoraceae</taxon>
        <taxon>Melampsora</taxon>
    </lineage>
</organism>
<evidence type="ECO:0000259" key="2">
    <source>
        <dbReference type="SMART" id="SM00198"/>
    </source>
</evidence>
<dbReference type="HOGENOM" id="CLU_035730_3_3_1"/>
<evidence type="ECO:0000313" key="4">
    <source>
        <dbReference type="Proteomes" id="UP000001072"/>
    </source>
</evidence>
<dbReference type="EMBL" id="GL883110">
    <property type="protein sequence ID" value="EGG06053.1"/>
    <property type="molecule type" value="Genomic_DNA"/>
</dbReference>
<dbReference type="InterPro" id="IPR014044">
    <property type="entry name" value="CAP_dom"/>
</dbReference>
<dbReference type="PRINTS" id="PR00837">
    <property type="entry name" value="V5TPXLIKE"/>
</dbReference>
<dbReference type="KEGG" id="mlr:MELLADRAFT_123444"/>
<accession>F4RNQ9</accession>
<name>F4RNQ9_MELLP</name>
<keyword evidence="1" id="KW-0732">Signal</keyword>
<dbReference type="VEuPathDB" id="FungiDB:MELLADRAFT_123444"/>
<sequence>MNFWINRVLICVTIQILIADKLFTQSLPNTQDDLQFPNVKGGAAGELEYKRCIGKDCNHLINRRYNPIKKRQCTNQSPPTWGLAAWIPTLFRPPAGLGDSCSPKDNTSMQKIDSLAMVNPQTKAPAASGSVKDESKADQKRWLDAHNKVRASYKAPPLVWNNQITPAAKSEVSACMYDHSSGPYGENLAAGEPNIEKVVSDWVNGPEENLAYNPSNPMYSHFTQVIWVSTKSLSCARKLCSPLIDPESPGPPDPIVFWACEYFPPGNVIGQFDQNVKAGPGGVPLK</sequence>
<dbReference type="RefSeq" id="XP_007410704.1">
    <property type="nucleotide sequence ID" value="XM_007410642.1"/>
</dbReference>
<dbReference type="Pfam" id="PF00188">
    <property type="entry name" value="CAP"/>
    <property type="match status" value="1"/>
</dbReference>
<dbReference type="GeneID" id="18926360"/>
<dbReference type="OrthoDB" id="337038at2759"/>
<dbReference type="AlphaFoldDB" id="F4RNQ9"/>
<reference evidence="4" key="1">
    <citation type="journal article" date="2011" name="Proc. Natl. Acad. Sci. U.S.A.">
        <title>Obligate biotrophy features unraveled by the genomic analysis of rust fungi.</title>
        <authorList>
            <person name="Duplessis S."/>
            <person name="Cuomo C.A."/>
            <person name="Lin Y.-C."/>
            <person name="Aerts A."/>
            <person name="Tisserant E."/>
            <person name="Veneault-Fourrey C."/>
            <person name="Joly D.L."/>
            <person name="Hacquard S."/>
            <person name="Amselem J."/>
            <person name="Cantarel B.L."/>
            <person name="Chiu R."/>
            <person name="Coutinho P.M."/>
            <person name="Feau N."/>
            <person name="Field M."/>
            <person name="Frey P."/>
            <person name="Gelhaye E."/>
            <person name="Goldberg J."/>
            <person name="Grabherr M.G."/>
            <person name="Kodira C.D."/>
            <person name="Kohler A."/>
            <person name="Kuees U."/>
            <person name="Lindquist E.A."/>
            <person name="Lucas S.M."/>
            <person name="Mago R."/>
            <person name="Mauceli E."/>
            <person name="Morin E."/>
            <person name="Murat C."/>
            <person name="Pangilinan J.L."/>
            <person name="Park R."/>
            <person name="Pearson M."/>
            <person name="Quesneville H."/>
            <person name="Rouhier N."/>
            <person name="Sakthikumar S."/>
            <person name="Salamov A.A."/>
            <person name="Schmutz J."/>
            <person name="Selles B."/>
            <person name="Shapiro H."/>
            <person name="Tanguay P."/>
            <person name="Tuskan G.A."/>
            <person name="Henrissat B."/>
            <person name="Van de Peer Y."/>
            <person name="Rouze P."/>
            <person name="Ellis J.G."/>
            <person name="Dodds P.N."/>
            <person name="Schein J.E."/>
            <person name="Zhong S."/>
            <person name="Hamelin R.C."/>
            <person name="Grigoriev I.V."/>
            <person name="Szabo L.J."/>
            <person name="Martin F."/>
        </authorList>
    </citation>
    <scope>NUCLEOTIDE SEQUENCE [LARGE SCALE GENOMIC DNA]</scope>
    <source>
        <strain evidence="4">98AG31 / pathotype 3-4-7</strain>
    </source>
</reference>
<feature type="chain" id="PRO_5003315307" evidence="1">
    <location>
        <begin position="20"/>
        <end position="286"/>
    </location>
</feature>
<dbReference type="SMART" id="SM00198">
    <property type="entry name" value="SCP"/>
    <property type="match status" value="1"/>
</dbReference>
<keyword evidence="4" id="KW-1185">Reference proteome</keyword>
<feature type="signal peptide" evidence="1">
    <location>
        <begin position="1"/>
        <end position="19"/>
    </location>
</feature>
<protein>
    <submittedName>
        <fullName evidence="3">Secreted protein</fullName>
    </submittedName>
</protein>
<dbReference type="InterPro" id="IPR035940">
    <property type="entry name" value="CAP_sf"/>
</dbReference>